<gene>
    <name evidence="2" type="ORF">METZ01_LOCUS238629</name>
</gene>
<evidence type="ECO:0000313" key="2">
    <source>
        <dbReference type="EMBL" id="SVB85775.1"/>
    </source>
</evidence>
<dbReference type="InterPro" id="IPR005123">
    <property type="entry name" value="Oxoglu/Fe-dep_dioxygenase_dom"/>
</dbReference>
<organism evidence="2">
    <name type="scientific">marine metagenome</name>
    <dbReference type="NCBI Taxonomy" id="408172"/>
    <lineage>
        <taxon>unclassified sequences</taxon>
        <taxon>metagenomes</taxon>
        <taxon>ecological metagenomes</taxon>
    </lineage>
</organism>
<dbReference type="Pfam" id="PF13640">
    <property type="entry name" value="2OG-FeII_Oxy_3"/>
    <property type="match status" value="1"/>
</dbReference>
<dbReference type="PROSITE" id="PS51471">
    <property type="entry name" value="FE2OG_OXY"/>
    <property type="match status" value="1"/>
</dbReference>
<accession>A0A382HF99</accession>
<dbReference type="Gene3D" id="2.60.120.620">
    <property type="entry name" value="q2cbj1_9rhob like domain"/>
    <property type="match status" value="1"/>
</dbReference>
<dbReference type="InterPro" id="IPR044862">
    <property type="entry name" value="Pro_4_hyd_alph_FE2OG_OXY"/>
</dbReference>
<name>A0A382HF99_9ZZZZ</name>
<feature type="non-terminal residue" evidence="2">
    <location>
        <position position="1"/>
    </location>
</feature>
<dbReference type="AlphaFoldDB" id="A0A382HF99"/>
<feature type="domain" description="Fe2OG dioxygenase" evidence="1">
    <location>
        <begin position="4"/>
        <end position="114"/>
    </location>
</feature>
<reference evidence="2" key="1">
    <citation type="submission" date="2018-05" db="EMBL/GenBank/DDBJ databases">
        <authorList>
            <person name="Lanie J.A."/>
            <person name="Ng W.-L."/>
            <person name="Kazmierczak K.M."/>
            <person name="Andrzejewski T.M."/>
            <person name="Davidsen T.M."/>
            <person name="Wayne K.J."/>
            <person name="Tettelin H."/>
            <person name="Glass J.I."/>
            <person name="Rusch D."/>
            <person name="Podicherti R."/>
            <person name="Tsui H.-C.T."/>
            <person name="Winkler M.E."/>
        </authorList>
    </citation>
    <scope>NUCLEOTIDE SEQUENCE</scope>
</reference>
<protein>
    <recommendedName>
        <fullName evidence="1">Fe2OG dioxygenase domain-containing protein</fullName>
    </recommendedName>
</protein>
<dbReference type="EMBL" id="UINC01060840">
    <property type="protein sequence ID" value="SVB85775.1"/>
    <property type="molecule type" value="Genomic_DNA"/>
</dbReference>
<sequence length="118" mass="13839">LDFNHMTCFLAKYMPEENAHFDWHVDGHMTFQDPSSRKLSFTVCLKPAKKGGKFFIQEGWEVWPKSTDITSLTLPIQEIEQTPGKVISFPSYYNHCVTPVEEGNRYVLITWIWGPEWR</sequence>
<proteinExistence type="predicted"/>
<evidence type="ECO:0000259" key="1">
    <source>
        <dbReference type="PROSITE" id="PS51471"/>
    </source>
</evidence>